<evidence type="ECO:0000256" key="5">
    <source>
        <dbReference type="ARBA" id="ARBA00023274"/>
    </source>
</evidence>
<keyword evidence="4 7" id="KW-0689">Ribosomal protein</keyword>
<accession>A0A2H0V6V5</accession>
<evidence type="ECO:0000313" key="10">
    <source>
        <dbReference type="EMBL" id="PIR94844.1"/>
    </source>
</evidence>
<evidence type="ECO:0000256" key="8">
    <source>
        <dbReference type="RuleBase" id="RU003629"/>
    </source>
</evidence>
<dbReference type="PROSITE" id="PS00054">
    <property type="entry name" value="RIBOSOMAL_S11"/>
    <property type="match status" value="1"/>
</dbReference>
<dbReference type="InterPro" id="IPR018102">
    <property type="entry name" value="Ribosomal_uS11_CS"/>
</dbReference>
<name>A0A2H0V6V5_9BACT</name>
<dbReference type="Gene3D" id="3.30.420.80">
    <property type="entry name" value="Ribosomal protein S11"/>
    <property type="match status" value="1"/>
</dbReference>
<keyword evidence="5 7" id="KW-0687">Ribonucleoprotein</keyword>
<evidence type="ECO:0000256" key="7">
    <source>
        <dbReference type="HAMAP-Rule" id="MF_01310"/>
    </source>
</evidence>
<comment type="caution">
    <text evidence="10">The sequence shown here is derived from an EMBL/GenBank/DDBJ whole genome shotgun (WGS) entry which is preliminary data.</text>
</comment>
<protein>
    <recommendedName>
        <fullName evidence="6 7">Small ribosomal subunit protein uS11</fullName>
    </recommendedName>
</protein>
<dbReference type="EMBL" id="PFAN01000098">
    <property type="protein sequence ID" value="PIR94844.1"/>
    <property type="molecule type" value="Genomic_DNA"/>
</dbReference>
<evidence type="ECO:0000256" key="6">
    <source>
        <dbReference type="ARBA" id="ARBA00035160"/>
    </source>
</evidence>
<dbReference type="GO" id="GO:0005840">
    <property type="term" value="C:ribosome"/>
    <property type="evidence" value="ECO:0007669"/>
    <property type="project" value="UniProtKB-KW"/>
</dbReference>
<evidence type="ECO:0000256" key="2">
    <source>
        <dbReference type="ARBA" id="ARBA00022730"/>
    </source>
</evidence>
<evidence type="ECO:0000256" key="3">
    <source>
        <dbReference type="ARBA" id="ARBA00022884"/>
    </source>
</evidence>
<feature type="region of interest" description="Disordered" evidence="9">
    <location>
        <begin position="38"/>
        <end position="57"/>
    </location>
</feature>
<dbReference type="FunFam" id="3.30.420.80:FF:000010">
    <property type="entry name" value="30S ribosomal protein S11"/>
    <property type="match status" value="1"/>
</dbReference>
<keyword evidence="3 7" id="KW-0694">RNA-binding</keyword>
<dbReference type="GO" id="GO:0006412">
    <property type="term" value="P:translation"/>
    <property type="evidence" value="ECO:0007669"/>
    <property type="project" value="UniProtKB-UniRule"/>
</dbReference>
<dbReference type="PANTHER" id="PTHR11759">
    <property type="entry name" value="40S RIBOSOMAL PROTEIN S14/30S RIBOSOMAL PROTEIN S11"/>
    <property type="match status" value="1"/>
</dbReference>
<sequence>MAEEKQETIQDDITQLPEQVEENLSVEQLLASDAVKTVKKEKPAPKTIKTKGKKKKNKIRQNVASGRAYISATYNNTIITLTDQKGDVISWASAGSCGFKGPKKATPYAAQIIVKKAVDAAKEQGLKEVNAFVKGVGTGRESAVRALNANGLNIIAIKDMTPIPHNGCRPRKPRRV</sequence>
<dbReference type="HAMAP" id="MF_01310">
    <property type="entry name" value="Ribosomal_uS11"/>
    <property type="match status" value="1"/>
</dbReference>
<dbReference type="AlphaFoldDB" id="A0A2H0V6V5"/>
<dbReference type="GO" id="GO:1990904">
    <property type="term" value="C:ribonucleoprotein complex"/>
    <property type="evidence" value="ECO:0007669"/>
    <property type="project" value="UniProtKB-KW"/>
</dbReference>
<feature type="compositionally biased region" description="Basic residues" evidence="9">
    <location>
        <begin position="48"/>
        <end position="57"/>
    </location>
</feature>
<dbReference type="GO" id="GO:0003735">
    <property type="term" value="F:structural constituent of ribosome"/>
    <property type="evidence" value="ECO:0007669"/>
    <property type="project" value="InterPro"/>
</dbReference>
<reference evidence="11" key="1">
    <citation type="submission" date="2017-09" db="EMBL/GenBank/DDBJ databases">
        <title>Depth-based differentiation of microbial function through sediment-hosted aquifers and enrichment of novel symbionts in the deep terrestrial subsurface.</title>
        <authorList>
            <person name="Probst A.J."/>
            <person name="Ladd B."/>
            <person name="Jarett J.K."/>
            <person name="Geller-Mcgrath D.E."/>
            <person name="Sieber C.M.K."/>
            <person name="Emerson J.B."/>
            <person name="Anantharaman K."/>
            <person name="Thomas B.C."/>
            <person name="Malmstrom R."/>
            <person name="Stieglmeier M."/>
            <person name="Klingl A."/>
            <person name="Woyke T."/>
            <person name="Ryan C.M."/>
            <person name="Banfield J.F."/>
        </authorList>
    </citation>
    <scope>NUCLEOTIDE SEQUENCE [LARGE SCALE GENOMIC DNA]</scope>
</reference>
<proteinExistence type="inferred from homology"/>
<dbReference type="InterPro" id="IPR001971">
    <property type="entry name" value="Ribosomal_uS11"/>
</dbReference>
<dbReference type="InterPro" id="IPR036967">
    <property type="entry name" value="Ribosomal_uS11_sf"/>
</dbReference>
<keyword evidence="2 7" id="KW-0699">rRNA-binding</keyword>
<dbReference type="InterPro" id="IPR019981">
    <property type="entry name" value="Ribosomal_uS11_bac-type"/>
</dbReference>
<gene>
    <name evidence="7" type="primary">rpsK</name>
    <name evidence="10" type="ORF">COT95_01985</name>
</gene>
<dbReference type="NCBIfam" id="TIGR03632">
    <property type="entry name" value="uS11_bact"/>
    <property type="match status" value="1"/>
</dbReference>
<dbReference type="SUPFAM" id="SSF53137">
    <property type="entry name" value="Translational machinery components"/>
    <property type="match status" value="1"/>
</dbReference>
<dbReference type="NCBIfam" id="NF003698">
    <property type="entry name" value="PRK05309.1"/>
    <property type="match status" value="1"/>
</dbReference>
<comment type="function">
    <text evidence="7">Located on the platform of the 30S subunit, it bridges several disparate RNA helices of the 16S rRNA. Forms part of the Shine-Dalgarno cleft in the 70S ribosome.</text>
</comment>
<comment type="similarity">
    <text evidence="1 7 8">Belongs to the universal ribosomal protein uS11 family.</text>
</comment>
<dbReference type="Proteomes" id="UP000228614">
    <property type="component" value="Unassembled WGS sequence"/>
</dbReference>
<evidence type="ECO:0000256" key="9">
    <source>
        <dbReference type="SAM" id="MobiDB-lite"/>
    </source>
</evidence>
<organism evidence="10 11">
    <name type="scientific">Candidatus Falkowbacteria bacterium CG10_big_fil_rev_8_21_14_0_10_37_6</name>
    <dbReference type="NCBI Taxonomy" id="1974563"/>
    <lineage>
        <taxon>Bacteria</taxon>
        <taxon>Candidatus Falkowiibacteriota</taxon>
    </lineage>
</organism>
<comment type="subunit">
    <text evidence="7">Part of the 30S ribosomal subunit. Interacts with proteins S7 and S18. Binds to IF-3.</text>
</comment>
<evidence type="ECO:0000256" key="1">
    <source>
        <dbReference type="ARBA" id="ARBA00006194"/>
    </source>
</evidence>
<evidence type="ECO:0000256" key="4">
    <source>
        <dbReference type="ARBA" id="ARBA00022980"/>
    </source>
</evidence>
<evidence type="ECO:0000313" key="11">
    <source>
        <dbReference type="Proteomes" id="UP000228614"/>
    </source>
</evidence>
<dbReference type="GO" id="GO:0019843">
    <property type="term" value="F:rRNA binding"/>
    <property type="evidence" value="ECO:0007669"/>
    <property type="project" value="UniProtKB-UniRule"/>
</dbReference>
<dbReference type="Pfam" id="PF00411">
    <property type="entry name" value="Ribosomal_S11"/>
    <property type="match status" value="1"/>
</dbReference>